<comment type="subcellular location">
    <subcellularLocation>
        <location evidence="1">Virion</location>
    </subcellularLocation>
</comment>
<protein>
    <submittedName>
        <fullName evidence="4">HK97 family phage major capsid protein</fullName>
    </submittedName>
</protein>
<dbReference type="Gene3D" id="3.30.2400.10">
    <property type="entry name" value="Major capsid protein gp5"/>
    <property type="match status" value="1"/>
</dbReference>
<reference evidence="4 5" key="1">
    <citation type="submission" date="2013-01" db="EMBL/GenBank/DDBJ databases">
        <title>The Genome Sequence of Butyricicoccus pullicaecorum 1.2.</title>
        <authorList>
            <consortium name="The Broad Institute Genome Sequencing Platform"/>
            <person name="Earl A."/>
            <person name="Ward D."/>
            <person name="Feldgarden M."/>
            <person name="Gevers D."/>
            <person name="Van Immerseel F."/>
            <person name="Eeckhaut V."/>
            <person name="Walker B."/>
            <person name="Young S.K."/>
            <person name="Zeng Q."/>
            <person name="Gargeya S."/>
            <person name="Fitzgerald M."/>
            <person name="Haas B."/>
            <person name="Abouelleil A."/>
            <person name="Alvarado L."/>
            <person name="Arachchi H.M."/>
            <person name="Berlin A.M."/>
            <person name="Chapman S.B."/>
            <person name="Dewar J."/>
            <person name="Goldberg J."/>
            <person name="Griggs A."/>
            <person name="Gujja S."/>
            <person name="Hansen M."/>
            <person name="Howarth C."/>
            <person name="Imamovic A."/>
            <person name="Larimer J."/>
            <person name="McCowan C."/>
            <person name="Murphy C."/>
            <person name="Neiman D."/>
            <person name="Pearson M."/>
            <person name="Priest M."/>
            <person name="Roberts A."/>
            <person name="Saif S."/>
            <person name="Shea T."/>
            <person name="Sisk P."/>
            <person name="Sykes S."/>
            <person name="Wortman J."/>
            <person name="Nusbaum C."/>
            <person name="Birren B."/>
        </authorList>
    </citation>
    <scope>NUCLEOTIDE SEQUENCE [LARGE SCALE GENOMIC DNA]</scope>
    <source>
        <strain evidence="4 5">1.2</strain>
    </source>
</reference>
<evidence type="ECO:0000256" key="1">
    <source>
        <dbReference type="ARBA" id="ARBA00004328"/>
    </source>
</evidence>
<sequence>MKLTQEQLAELIAKVFTNLDEKRKACKEKGEAVSDGISTEEILAEVTAILEGEGGVADPTATNDPAANPAPAPTADPVGGDKGEGEGVSPELIAAIIAALEGQGVKSATGAGEKKSGGPGVQKQPERKYANLFLSTGSGPDGVKQNSFQTRIASMSAPERRKTVYGMFGRAVKCIHASGGDIERAAFTAERKFGDADMAHEFKALSATVPADGGYLVPEVYANEIIELLYPSTVIYSLGARRLGMANGNLNIPKIKTGSRALFAGENRAISRSAPKFGNLKLSAKKLTALIPMSNDLLRSTNFDNDVIVGQDVTKQMALGVDYGALLGTGGEFQPLGITKNKGVLNIDVTSIDTEYSSNQGVLTAAFPNYLVASVLKNNVYADGLGFVFNTSVEQFFKSLRDEVGGFIFAKEMNENGTLVGYPYKTTNLLETTGGKTQIVFGNWNDLVIGEQGALEIETSREGSWTDDAGNLVSAFENDQTLIRAINNVDTGLRHDESFAVATKVSVPV</sequence>
<dbReference type="Pfam" id="PF05065">
    <property type="entry name" value="Phage_capsid"/>
    <property type="match status" value="1"/>
</dbReference>
<feature type="compositionally biased region" description="Low complexity" evidence="2">
    <location>
        <begin position="57"/>
        <end position="67"/>
    </location>
</feature>
<evidence type="ECO:0000313" key="4">
    <source>
        <dbReference type="EMBL" id="EOQ39586.1"/>
    </source>
</evidence>
<keyword evidence="5" id="KW-1185">Reference proteome</keyword>
<proteinExistence type="predicted"/>
<dbReference type="OrthoDB" id="6982310at2"/>
<evidence type="ECO:0000259" key="3">
    <source>
        <dbReference type="Pfam" id="PF05065"/>
    </source>
</evidence>
<dbReference type="NCBIfam" id="TIGR01554">
    <property type="entry name" value="major_cap_HK97"/>
    <property type="match status" value="1"/>
</dbReference>
<dbReference type="RefSeq" id="WP_016146489.1">
    <property type="nucleotide sequence ID" value="NZ_KB976103.1"/>
</dbReference>
<dbReference type="HOGENOM" id="CLU_534943_0_0_9"/>
<evidence type="ECO:0000313" key="5">
    <source>
        <dbReference type="Proteomes" id="UP000013981"/>
    </source>
</evidence>
<feature type="region of interest" description="Disordered" evidence="2">
    <location>
        <begin position="107"/>
        <end position="126"/>
    </location>
</feature>
<dbReference type="eggNOG" id="COG4653">
    <property type="taxonomic scope" value="Bacteria"/>
</dbReference>
<dbReference type="InterPro" id="IPR054612">
    <property type="entry name" value="Phage_capsid-like_C"/>
</dbReference>
<comment type="caution">
    <text evidence="4">The sequence shown here is derived from an EMBL/GenBank/DDBJ whole genome shotgun (WGS) entry which is preliminary data.</text>
</comment>
<evidence type="ECO:0000256" key="2">
    <source>
        <dbReference type="SAM" id="MobiDB-lite"/>
    </source>
</evidence>
<accession>R8W4X0</accession>
<feature type="domain" description="Phage capsid-like C-terminal" evidence="3">
    <location>
        <begin position="213"/>
        <end position="502"/>
    </location>
</feature>
<gene>
    <name evidence="4" type="ORF">HMPREF1526_00280</name>
</gene>
<dbReference type="AlphaFoldDB" id="R8W4X0"/>
<name>R8W4X0_9FIRM</name>
<dbReference type="InterPro" id="IPR024455">
    <property type="entry name" value="Phage_capsid"/>
</dbReference>
<dbReference type="PATRIC" id="fig|1203606.4.peg.260"/>
<organism evidence="4 5">
    <name type="scientific">Butyricicoccus pullicaecorum 1.2</name>
    <dbReference type="NCBI Taxonomy" id="1203606"/>
    <lineage>
        <taxon>Bacteria</taxon>
        <taxon>Bacillati</taxon>
        <taxon>Bacillota</taxon>
        <taxon>Clostridia</taxon>
        <taxon>Eubacteriales</taxon>
        <taxon>Butyricicoccaceae</taxon>
        <taxon>Butyricicoccus</taxon>
    </lineage>
</organism>
<dbReference type="SUPFAM" id="SSF56563">
    <property type="entry name" value="Major capsid protein gp5"/>
    <property type="match status" value="1"/>
</dbReference>
<feature type="region of interest" description="Disordered" evidence="2">
    <location>
        <begin position="53"/>
        <end position="86"/>
    </location>
</feature>
<dbReference type="Proteomes" id="UP000013981">
    <property type="component" value="Unassembled WGS sequence"/>
</dbReference>
<dbReference type="EMBL" id="AQOB01000002">
    <property type="protein sequence ID" value="EOQ39586.1"/>
    <property type="molecule type" value="Genomic_DNA"/>
</dbReference>